<dbReference type="PROSITE" id="PS50883">
    <property type="entry name" value="EAL"/>
    <property type="match status" value="1"/>
</dbReference>
<sequence length="804" mass="89837">MMLVLFSYLVATVASYTVLDLVGRISTSKGMQRWGWLSFGAVGMGLGVWSMHFVGMLAFSLSMSVAYDMAMVILSVLVVIAASFVALVIVGRSRPSLRRLLAGGMLLATGISAMHYIGMAAMQIDISYDPLYFWLSILIAIVASNAALWLAFDLRKGSERGRVWLKLGSSLIMGAAVAGMHYTGMHAAQFQAREASDITKGIVLDQTFLPYLIALATLFTLGLSLFGIYISNRFSRKDSEFQQNERWYKLLFENNQDGIISIDMEHRIIGFNAAMTKLTGLSNEWFRNQTIDALFPFIVEEEQAHTREMLFKSLSGEKQNYETAIVHRQGHRVDLNVVNVPVELDGQVVGSYVIAKDVTEEKAAKEKIRHLAFHDELTGLPNRRKFNQVLSEMIEDKTGRFAVMVMDIDRFKLINDSLGHTYGDLFLQEVSRRIQGCIRGYKVILARMGGDEFTLLCDRCYNEEEVAQITERIIEAVGVPYRLKENDFYVTASIGIAVFPDDGADAVQLLKNADAAMYQVKRNGKNGYQYYTSQLHAQLQEKIELEIDLRQALPLGQLYLDYQPQVRAGDDQIIGVEALVRWKHHTRGILSPGVFIPIAEETGMIYEVGTWVLREACRQMKAWHDAGGPLITVSVNLSSQQFHQSNLTAHIQGILEETGLEAKYLELEITESMMMDANVSGGILNELAASGIRISLDDFGTGYSSLSYLKLLPIHKLKIDRSFIRDITVNKNDKAIVATIISMAQHLNMDVIAEGIETKEQLDILVDNDCSKIQGYYYSRPLPAGEMEASFFKEAKVGSGIGLE</sequence>
<feature type="domain" description="GGDEF" evidence="5">
    <location>
        <begin position="399"/>
        <end position="533"/>
    </location>
</feature>
<reference evidence="7 8" key="1">
    <citation type="submission" date="2020-02" db="EMBL/GenBank/DDBJ databases">
        <title>Paenibacillus sp. nov., isolated from rhizosphere soil of tomato.</title>
        <authorList>
            <person name="Weon H.-Y."/>
            <person name="Lee S.A."/>
        </authorList>
    </citation>
    <scope>NUCLEOTIDE SEQUENCE [LARGE SCALE GENOMIC DNA]</scope>
    <source>
        <strain evidence="7 8">14171R-81</strain>
    </source>
</reference>
<evidence type="ECO:0000313" key="7">
    <source>
        <dbReference type="EMBL" id="QHW35039.1"/>
    </source>
</evidence>
<proteinExistence type="predicted"/>
<dbReference type="SUPFAM" id="SSF55073">
    <property type="entry name" value="Nucleotide cyclase"/>
    <property type="match status" value="1"/>
</dbReference>
<dbReference type="InterPro" id="IPR035919">
    <property type="entry name" value="EAL_sf"/>
</dbReference>
<dbReference type="CDD" id="cd01949">
    <property type="entry name" value="GGDEF"/>
    <property type="match status" value="1"/>
</dbReference>
<keyword evidence="1" id="KW-0812">Transmembrane</keyword>
<feature type="transmembrane region" description="Helical" evidence="1">
    <location>
        <begin position="131"/>
        <end position="152"/>
    </location>
</feature>
<dbReference type="PROSITE" id="PS50112">
    <property type="entry name" value="PAS"/>
    <property type="match status" value="1"/>
</dbReference>
<evidence type="ECO:0000259" key="4">
    <source>
        <dbReference type="PROSITE" id="PS50883"/>
    </source>
</evidence>
<dbReference type="SMART" id="SM00091">
    <property type="entry name" value="PAS"/>
    <property type="match status" value="1"/>
</dbReference>
<accession>A0A6C0P990</accession>
<dbReference type="FunFam" id="3.20.20.450:FF:000001">
    <property type="entry name" value="Cyclic di-GMP phosphodiesterase yahA"/>
    <property type="match status" value="1"/>
</dbReference>
<dbReference type="KEGG" id="prz:GZH47_11345"/>
<dbReference type="SMART" id="SM00052">
    <property type="entry name" value="EAL"/>
    <property type="match status" value="1"/>
</dbReference>
<feature type="domain" description="MHYT" evidence="6">
    <location>
        <begin position="1"/>
        <end position="191"/>
    </location>
</feature>
<dbReference type="SUPFAM" id="SSF141868">
    <property type="entry name" value="EAL domain-like"/>
    <property type="match status" value="1"/>
</dbReference>
<dbReference type="PROSITE" id="PS50887">
    <property type="entry name" value="GGDEF"/>
    <property type="match status" value="1"/>
</dbReference>
<dbReference type="CDD" id="cd01948">
    <property type="entry name" value="EAL"/>
    <property type="match status" value="1"/>
</dbReference>
<dbReference type="NCBIfam" id="TIGR00229">
    <property type="entry name" value="sensory_box"/>
    <property type="match status" value="1"/>
</dbReference>
<dbReference type="InterPro" id="IPR035965">
    <property type="entry name" value="PAS-like_dom_sf"/>
</dbReference>
<feature type="transmembrane region" description="Helical" evidence="1">
    <location>
        <begin position="65"/>
        <end position="88"/>
    </location>
</feature>
<dbReference type="AlphaFoldDB" id="A0A6C0P990"/>
<evidence type="ECO:0000313" key="8">
    <source>
        <dbReference type="Proteomes" id="UP000479114"/>
    </source>
</evidence>
<dbReference type="InterPro" id="IPR001633">
    <property type="entry name" value="EAL_dom"/>
</dbReference>
<organism evidence="7 8">
    <name type="scientific">Paenibacillus rhizovicinus</name>
    <dbReference type="NCBI Taxonomy" id="2704463"/>
    <lineage>
        <taxon>Bacteria</taxon>
        <taxon>Bacillati</taxon>
        <taxon>Bacillota</taxon>
        <taxon>Bacilli</taxon>
        <taxon>Bacillales</taxon>
        <taxon>Paenibacillaceae</taxon>
        <taxon>Paenibacillus</taxon>
    </lineage>
</organism>
<dbReference type="PROSITE" id="PS50113">
    <property type="entry name" value="PAC"/>
    <property type="match status" value="1"/>
</dbReference>
<keyword evidence="8" id="KW-1185">Reference proteome</keyword>
<feature type="transmembrane region" description="Helical" evidence="1">
    <location>
        <begin position="100"/>
        <end position="119"/>
    </location>
</feature>
<dbReference type="SUPFAM" id="SSF55785">
    <property type="entry name" value="PYP-like sensor domain (PAS domain)"/>
    <property type="match status" value="1"/>
</dbReference>
<dbReference type="SMART" id="SM00267">
    <property type="entry name" value="GGDEF"/>
    <property type="match status" value="1"/>
</dbReference>
<evidence type="ECO:0000259" key="5">
    <source>
        <dbReference type="PROSITE" id="PS50887"/>
    </source>
</evidence>
<dbReference type="PANTHER" id="PTHR44757:SF2">
    <property type="entry name" value="BIOFILM ARCHITECTURE MAINTENANCE PROTEIN MBAA"/>
    <property type="match status" value="1"/>
</dbReference>
<evidence type="ECO:0000259" key="3">
    <source>
        <dbReference type="PROSITE" id="PS50113"/>
    </source>
</evidence>
<feature type="domain" description="PAS" evidence="2">
    <location>
        <begin position="244"/>
        <end position="317"/>
    </location>
</feature>
<dbReference type="GO" id="GO:0016020">
    <property type="term" value="C:membrane"/>
    <property type="evidence" value="ECO:0007669"/>
    <property type="project" value="UniProtKB-UniRule"/>
</dbReference>
<dbReference type="Proteomes" id="UP000479114">
    <property type="component" value="Chromosome"/>
</dbReference>
<dbReference type="CDD" id="cd00130">
    <property type="entry name" value="PAS"/>
    <property type="match status" value="1"/>
</dbReference>
<feature type="domain" description="PAC" evidence="3">
    <location>
        <begin position="319"/>
        <end position="370"/>
    </location>
</feature>
<feature type="domain" description="EAL" evidence="4">
    <location>
        <begin position="542"/>
        <end position="795"/>
    </location>
</feature>
<dbReference type="PROSITE" id="PS50924">
    <property type="entry name" value="MHYT"/>
    <property type="match status" value="1"/>
</dbReference>
<dbReference type="InterPro" id="IPR000160">
    <property type="entry name" value="GGDEF_dom"/>
</dbReference>
<feature type="transmembrane region" description="Helical" evidence="1">
    <location>
        <begin position="34"/>
        <end position="59"/>
    </location>
</feature>
<dbReference type="NCBIfam" id="TIGR00254">
    <property type="entry name" value="GGDEF"/>
    <property type="match status" value="1"/>
</dbReference>
<dbReference type="InterPro" id="IPR043128">
    <property type="entry name" value="Rev_trsase/Diguanyl_cyclase"/>
</dbReference>
<keyword evidence="1" id="KW-1133">Transmembrane helix</keyword>
<dbReference type="PANTHER" id="PTHR44757">
    <property type="entry name" value="DIGUANYLATE CYCLASE DGCP"/>
    <property type="match status" value="1"/>
</dbReference>
<keyword evidence="1" id="KW-0472">Membrane</keyword>
<feature type="transmembrane region" description="Helical" evidence="1">
    <location>
        <begin position="208"/>
        <end position="230"/>
    </location>
</feature>
<dbReference type="InterPro" id="IPR005330">
    <property type="entry name" value="MHYT_dom"/>
</dbReference>
<evidence type="ECO:0000259" key="2">
    <source>
        <dbReference type="PROSITE" id="PS50112"/>
    </source>
</evidence>
<name>A0A6C0P990_9BACL</name>
<dbReference type="Gene3D" id="3.30.70.270">
    <property type="match status" value="1"/>
</dbReference>
<feature type="transmembrane region" description="Helical" evidence="1">
    <location>
        <begin position="6"/>
        <end position="22"/>
    </location>
</feature>
<dbReference type="Pfam" id="PF00563">
    <property type="entry name" value="EAL"/>
    <property type="match status" value="1"/>
</dbReference>
<dbReference type="Gene3D" id="3.30.450.20">
    <property type="entry name" value="PAS domain"/>
    <property type="match status" value="1"/>
</dbReference>
<dbReference type="InterPro" id="IPR052155">
    <property type="entry name" value="Biofilm_reg_signaling"/>
</dbReference>
<dbReference type="Pfam" id="PF13426">
    <property type="entry name" value="PAS_9"/>
    <property type="match status" value="1"/>
</dbReference>
<dbReference type="Pfam" id="PF03707">
    <property type="entry name" value="MHYT"/>
    <property type="match status" value="3"/>
</dbReference>
<protein>
    <submittedName>
        <fullName evidence="7">EAL domain-containing protein</fullName>
    </submittedName>
</protein>
<dbReference type="InterPro" id="IPR000700">
    <property type="entry name" value="PAS-assoc_C"/>
</dbReference>
<gene>
    <name evidence="7" type="ORF">GZH47_11345</name>
</gene>
<dbReference type="EMBL" id="CP048286">
    <property type="protein sequence ID" value="QHW35039.1"/>
    <property type="molecule type" value="Genomic_DNA"/>
</dbReference>
<evidence type="ECO:0000259" key="6">
    <source>
        <dbReference type="PROSITE" id="PS50924"/>
    </source>
</evidence>
<dbReference type="InterPro" id="IPR029787">
    <property type="entry name" value="Nucleotide_cyclase"/>
</dbReference>
<dbReference type="Pfam" id="PF00990">
    <property type="entry name" value="GGDEF"/>
    <property type="match status" value="1"/>
</dbReference>
<evidence type="ECO:0000256" key="1">
    <source>
        <dbReference type="PROSITE-ProRule" id="PRU00244"/>
    </source>
</evidence>
<dbReference type="InterPro" id="IPR000014">
    <property type="entry name" value="PAS"/>
</dbReference>
<dbReference type="Gene3D" id="3.20.20.450">
    <property type="entry name" value="EAL domain"/>
    <property type="match status" value="1"/>
</dbReference>